<organism evidence="2 3">
    <name type="scientific">Fasciolopsis buskii</name>
    <dbReference type="NCBI Taxonomy" id="27845"/>
    <lineage>
        <taxon>Eukaryota</taxon>
        <taxon>Metazoa</taxon>
        <taxon>Spiralia</taxon>
        <taxon>Lophotrochozoa</taxon>
        <taxon>Platyhelminthes</taxon>
        <taxon>Trematoda</taxon>
        <taxon>Digenea</taxon>
        <taxon>Plagiorchiida</taxon>
        <taxon>Echinostomata</taxon>
        <taxon>Echinostomatoidea</taxon>
        <taxon>Fasciolidae</taxon>
        <taxon>Fasciolopsis</taxon>
    </lineage>
</organism>
<dbReference type="PANTHER" id="PTHR44086">
    <property type="entry name" value="THIOSULFATE SULFURTRANSFERASE RDL2, MITOCHONDRIAL-RELATED"/>
    <property type="match status" value="1"/>
</dbReference>
<feature type="domain" description="Rhodanese" evidence="1">
    <location>
        <begin position="74"/>
        <end position="157"/>
    </location>
</feature>
<dbReference type="SUPFAM" id="SSF52821">
    <property type="entry name" value="Rhodanese/Cell cycle control phosphatase"/>
    <property type="match status" value="1"/>
</dbReference>
<dbReference type="EMBL" id="LUCM01002985">
    <property type="protein sequence ID" value="KAA0196489.1"/>
    <property type="molecule type" value="Genomic_DNA"/>
</dbReference>
<dbReference type="PROSITE" id="PS50206">
    <property type="entry name" value="RHODANESE_3"/>
    <property type="match status" value="1"/>
</dbReference>
<proteinExistence type="predicted"/>
<evidence type="ECO:0000313" key="3">
    <source>
        <dbReference type="Proteomes" id="UP000728185"/>
    </source>
</evidence>
<dbReference type="InterPro" id="IPR036873">
    <property type="entry name" value="Rhodanese-like_dom_sf"/>
</dbReference>
<evidence type="ECO:0000313" key="2">
    <source>
        <dbReference type="EMBL" id="KAA0196489.1"/>
    </source>
</evidence>
<evidence type="ECO:0000259" key="1">
    <source>
        <dbReference type="PROSITE" id="PS50206"/>
    </source>
</evidence>
<dbReference type="Proteomes" id="UP000728185">
    <property type="component" value="Unassembled WGS sequence"/>
</dbReference>
<dbReference type="InterPro" id="IPR001763">
    <property type="entry name" value="Rhodanese-like_dom"/>
</dbReference>
<accession>A0A8E0S4P1</accession>
<dbReference type="Pfam" id="PF00581">
    <property type="entry name" value="Rhodanese"/>
    <property type="match status" value="1"/>
</dbReference>
<comment type="caution">
    <text evidence="2">The sequence shown here is derived from an EMBL/GenBank/DDBJ whole genome shotgun (WGS) entry which is preliminary data.</text>
</comment>
<dbReference type="Gene3D" id="3.40.250.10">
    <property type="entry name" value="Rhodanese-like domain"/>
    <property type="match status" value="1"/>
</dbReference>
<dbReference type="PANTHER" id="PTHR44086:SF10">
    <property type="entry name" value="THIOSULFATE SULFURTRANSFERASE_RHODANESE-LIKE DOMAIN-CONTAINING PROTEIN 3"/>
    <property type="match status" value="1"/>
</dbReference>
<dbReference type="AlphaFoldDB" id="A0A8E0S4P1"/>
<name>A0A8E0S4P1_9TREM</name>
<keyword evidence="3" id="KW-1185">Reference proteome</keyword>
<protein>
    <submittedName>
        <fullName evidence="2">Thiosulfate sulfurtransferase/rhodanese domain-containing protein 3</fullName>
    </submittedName>
</protein>
<dbReference type="OrthoDB" id="566238at2759"/>
<sequence length="157" mass="17107">MFRKLLLLGSAAIKAPALFKHHRLAAQVSFAAQHSCSRLFSSKSQGAAKLEEKIIEVSPGKRMLNYSELCALINKGDVLLIDVRDVSDFSGTGHITGAINIPLTELKAALKMTEEAFREKYGVKKPKPSDDNIVFYGLSDVLSAAASEIAHNMGYKK</sequence>
<reference evidence="2" key="1">
    <citation type="submission" date="2019-05" db="EMBL/GenBank/DDBJ databases">
        <title>Annotation for the trematode Fasciolopsis buski.</title>
        <authorList>
            <person name="Choi Y.-J."/>
        </authorList>
    </citation>
    <scope>NUCLEOTIDE SEQUENCE</scope>
    <source>
        <strain evidence="2">HT</strain>
        <tissue evidence="2">Whole worm</tissue>
    </source>
</reference>
<dbReference type="SMART" id="SM00450">
    <property type="entry name" value="RHOD"/>
    <property type="match status" value="1"/>
</dbReference>
<gene>
    <name evidence="2" type="ORF">FBUS_00105</name>
</gene>